<dbReference type="Pfam" id="PF00534">
    <property type="entry name" value="Glycos_transf_1"/>
    <property type="match status" value="1"/>
</dbReference>
<evidence type="ECO:0000259" key="2">
    <source>
        <dbReference type="Pfam" id="PF13439"/>
    </source>
</evidence>
<dbReference type="PANTHER" id="PTHR45947">
    <property type="entry name" value="SULFOQUINOVOSYL TRANSFERASE SQD2"/>
    <property type="match status" value="1"/>
</dbReference>
<dbReference type="PANTHER" id="PTHR45947:SF3">
    <property type="entry name" value="SULFOQUINOVOSYL TRANSFERASE SQD2"/>
    <property type="match status" value="1"/>
</dbReference>
<dbReference type="Pfam" id="PF13439">
    <property type="entry name" value="Glyco_transf_4"/>
    <property type="match status" value="1"/>
</dbReference>
<reference evidence="3" key="1">
    <citation type="submission" date="2016-04" db="EMBL/GenBank/DDBJ databases">
        <authorList>
            <person name="Evans L.H."/>
            <person name="Alamgir A."/>
            <person name="Owens N."/>
            <person name="Weber N.D."/>
            <person name="Virtaneva K."/>
            <person name="Barbian K."/>
            <person name="Babar A."/>
            <person name="Rosenke K."/>
        </authorList>
    </citation>
    <scope>NUCLEOTIDE SEQUENCE</scope>
    <source>
        <strain evidence="3">86</strain>
    </source>
</reference>
<dbReference type="InterPro" id="IPR050194">
    <property type="entry name" value="Glycosyltransferase_grp1"/>
</dbReference>
<evidence type="ECO:0000313" key="3">
    <source>
        <dbReference type="EMBL" id="SBW10955.1"/>
    </source>
</evidence>
<dbReference type="InterPro" id="IPR028098">
    <property type="entry name" value="Glyco_trans_4-like_N"/>
</dbReference>
<gene>
    <name evidence="3" type="ORF">KL86DPRO_70106</name>
</gene>
<dbReference type="Gene3D" id="3.40.50.2000">
    <property type="entry name" value="Glycogen Phosphorylase B"/>
    <property type="match status" value="2"/>
</dbReference>
<dbReference type="GO" id="GO:0016757">
    <property type="term" value="F:glycosyltransferase activity"/>
    <property type="evidence" value="ECO:0007669"/>
    <property type="project" value="InterPro"/>
</dbReference>
<protein>
    <submittedName>
        <fullName evidence="3">Glycosyl transferase family 2</fullName>
    </submittedName>
</protein>
<feature type="domain" description="Glycosyltransferase subfamily 4-like N-terminal" evidence="2">
    <location>
        <begin position="11"/>
        <end position="166"/>
    </location>
</feature>
<organism evidence="3">
    <name type="scientific">uncultured delta proteobacterium</name>
    <dbReference type="NCBI Taxonomy" id="34034"/>
    <lineage>
        <taxon>Bacteria</taxon>
        <taxon>Deltaproteobacteria</taxon>
        <taxon>environmental samples</taxon>
    </lineage>
</organism>
<sequence length="363" mass="40406">MLFLTVRADFGGGPEHLWWLLQNMPEEITAYVACPHEYPYYERYRQLVGDSNITELPHRTFSIASLWRLRAFCKEKGISILHSHGKGAGLYSRLLALLTGVPCVHTFHGVHMDGYRPGKRAVYRLYERVMSLLTQMGIAVSEGELNQIVERGLMPRRKLHLIPNGVMIPDTRDRGDVFTAPPPYTIVTFSRFDYQKNSPFLLDILNALKDIGRLDDFRLTAVGDGTDRQGMLDAVQGTALEDTLCCPGASETPHSFFDGALCYLSTSRWEGMPLSVIEAMAHGLPAIASDVVGNRDVVRDGETGFLYPEGNAVAAANLLCRLADDPDLRQTLGAAARNYVIANHDVRIMAKETFKILHDVAMP</sequence>
<evidence type="ECO:0000259" key="1">
    <source>
        <dbReference type="Pfam" id="PF00534"/>
    </source>
</evidence>
<dbReference type="AlphaFoldDB" id="A0A212KHC0"/>
<dbReference type="InterPro" id="IPR001296">
    <property type="entry name" value="Glyco_trans_1"/>
</dbReference>
<feature type="domain" description="Glycosyl transferase family 1" evidence="1">
    <location>
        <begin position="181"/>
        <end position="338"/>
    </location>
</feature>
<proteinExistence type="predicted"/>
<accession>A0A212KHC0</accession>
<dbReference type="SUPFAM" id="SSF53756">
    <property type="entry name" value="UDP-Glycosyltransferase/glycogen phosphorylase"/>
    <property type="match status" value="1"/>
</dbReference>
<keyword evidence="3" id="KW-0808">Transferase</keyword>
<dbReference type="EMBL" id="FLUQ01000007">
    <property type="protein sequence ID" value="SBW10955.1"/>
    <property type="molecule type" value="Genomic_DNA"/>
</dbReference>
<name>A0A212KHC0_9DELT</name>